<feature type="compositionally biased region" description="Basic residues" evidence="4">
    <location>
        <begin position="514"/>
        <end position="529"/>
    </location>
</feature>
<dbReference type="SMART" id="SM00302">
    <property type="entry name" value="GED"/>
    <property type="match status" value="1"/>
</dbReference>
<sequence length="675" mass="77764">MNKLIPLINKLRQILNQAGSSRVLLPSIVVVGEQSAGKSSVLENIVGKDFLPRGDDIVTRRPLVLQLSTIPSNQTTYAYFGSDENTTFPNLKGVKSEIKRRTKQVTRGKNISPDEIMLNVFSSEVPELTLIDLPGLTQVAVEGQDKDISQQIRKLVLKYIQNPKSIILAIIPANQDLANSAALRIAREVDPEGQRTLGVLTKVDIIQKGVNIKDILEGRLYPLKLGYIPIMNRSNQSIKNKKTIKTALREEREFFRNNYNSYKKRCGTVFLCKRLSLLLVSHIKKDIHEIRDRVQMKIKQAEKKQKDHQRKYGTFISSKNQAGVLMHKLNIYANTYIERIEGSNKQFEKNKLTGGARINYLFTNIFRKFLNEFDPIKLIDLQRLITEIRKSKGLNFNTQISDETFKQILSEQISLLEQPCQQVVELTSKELKSIVKDLGILEIKPYPKLEKKLSQLTLSLIESLKNKTKTFINKLISVEADVVTLSHPDYIRPDRENIYNLVELSLQKKRNVKEKFKSKSKTKNNKPNKNKPWYSFLMNVDEKNDNSNNDNNTYQNELQSNHLQEVNFNQRSSNVFGIQEKVDLIFILQSLANYLQIIKIKISDLVPKAIGHFLINKSKQQILGIFVTNLYQKQNFNVLLAQNEQVENERIRIQNELSIFYQAMEYLKNSKSFKI</sequence>
<dbReference type="Proteomes" id="UP001146793">
    <property type="component" value="Unassembled WGS sequence"/>
</dbReference>
<dbReference type="InterPro" id="IPR045063">
    <property type="entry name" value="Dynamin_N"/>
</dbReference>
<proteinExistence type="predicted"/>
<dbReference type="InterPro" id="IPR022812">
    <property type="entry name" value="Dynamin"/>
</dbReference>
<dbReference type="InterPro" id="IPR020850">
    <property type="entry name" value="GED_dom"/>
</dbReference>
<dbReference type="GO" id="GO:0005737">
    <property type="term" value="C:cytoplasm"/>
    <property type="evidence" value="ECO:0007669"/>
    <property type="project" value="TreeGrafter"/>
</dbReference>
<dbReference type="PRINTS" id="PR00195">
    <property type="entry name" value="DYNAMIN"/>
</dbReference>
<dbReference type="InterPro" id="IPR000375">
    <property type="entry name" value="Dynamin_stalk"/>
</dbReference>
<dbReference type="GO" id="GO:0005525">
    <property type="term" value="F:GTP binding"/>
    <property type="evidence" value="ECO:0007669"/>
    <property type="project" value="InterPro"/>
</dbReference>
<feature type="domain" description="GED" evidence="5">
    <location>
        <begin position="584"/>
        <end position="675"/>
    </location>
</feature>
<keyword evidence="2" id="KW-0342">GTP-binding</keyword>
<dbReference type="EMBL" id="JANTQA010000076">
    <property type="protein sequence ID" value="KAJ3423374.1"/>
    <property type="molecule type" value="Genomic_DNA"/>
</dbReference>
<dbReference type="AlphaFoldDB" id="A0AAV7Y1I5"/>
<keyword evidence="1" id="KW-0547">Nucleotide-binding</keyword>
<evidence type="ECO:0000259" key="5">
    <source>
        <dbReference type="PROSITE" id="PS51388"/>
    </source>
</evidence>
<evidence type="ECO:0000313" key="7">
    <source>
        <dbReference type="EMBL" id="KAJ3423374.1"/>
    </source>
</evidence>
<dbReference type="SUPFAM" id="SSF52540">
    <property type="entry name" value="P-loop containing nucleoside triphosphate hydrolases"/>
    <property type="match status" value="1"/>
</dbReference>
<dbReference type="InterPro" id="IPR003130">
    <property type="entry name" value="GED"/>
</dbReference>
<evidence type="ECO:0000259" key="6">
    <source>
        <dbReference type="PROSITE" id="PS51718"/>
    </source>
</evidence>
<evidence type="ECO:0000256" key="2">
    <source>
        <dbReference type="ARBA" id="ARBA00023134"/>
    </source>
</evidence>
<protein>
    <submittedName>
        <fullName evidence="7">Dynamin</fullName>
    </submittedName>
</protein>
<organism evidence="7 8">
    <name type="scientific">Anaeramoeba flamelloides</name>
    <dbReference type="NCBI Taxonomy" id="1746091"/>
    <lineage>
        <taxon>Eukaryota</taxon>
        <taxon>Metamonada</taxon>
        <taxon>Anaeramoebidae</taxon>
        <taxon>Anaeramoeba</taxon>
    </lineage>
</organism>
<dbReference type="Gene3D" id="1.20.120.1240">
    <property type="entry name" value="Dynamin, middle domain"/>
    <property type="match status" value="1"/>
</dbReference>
<evidence type="ECO:0000256" key="3">
    <source>
        <dbReference type="SAM" id="Coils"/>
    </source>
</evidence>
<gene>
    <name evidence="7" type="ORF">M0812_29902</name>
</gene>
<name>A0AAV7Y1I5_9EUKA</name>
<dbReference type="Pfam" id="PF01031">
    <property type="entry name" value="Dynamin_M"/>
    <property type="match status" value="1"/>
</dbReference>
<dbReference type="PROSITE" id="PS51388">
    <property type="entry name" value="GED"/>
    <property type="match status" value="1"/>
</dbReference>
<feature type="coiled-coil region" evidence="3">
    <location>
        <begin position="245"/>
        <end position="311"/>
    </location>
</feature>
<accession>A0AAV7Y1I5</accession>
<evidence type="ECO:0000256" key="4">
    <source>
        <dbReference type="SAM" id="MobiDB-lite"/>
    </source>
</evidence>
<dbReference type="GO" id="GO:0016020">
    <property type="term" value="C:membrane"/>
    <property type="evidence" value="ECO:0007669"/>
    <property type="project" value="TreeGrafter"/>
</dbReference>
<dbReference type="CDD" id="cd08771">
    <property type="entry name" value="DLP_1"/>
    <property type="match status" value="1"/>
</dbReference>
<dbReference type="Pfam" id="PF00350">
    <property type="entry name" value="Dynamin_N"/>
    <property type="match status" value="1"/>
</dbReference>
<dbReference type="InterPro" id="IPR027417">
    <property type="entry name" value="P-loop_NTPase"/>
</dbReference>
<dbReference type="InterPro" id="IPR030381">
    <property type="entry name" value="G_DYNAMIN_dom"/>
</dbReference>
<dbReference type="InterPro" id="IPR001401">
    <property type="entry name" value="Dynamin_GTPase"/>
</dbReference>
<comment type="caution">
    <text evidence="7">The sequence shown here is derived from an EMBL/GenBank/DDBJ whole genome shotgun (WGS) entry which is preliminary data.</text>
</comment>
<reference evidence="7" key="1">
    <citation type="submission" date="2022-08" db="EMBL/GenBank/DDBJ databases">
        <title>Novel sulphate-reducing endosymbionts in the free-living metamonad Anaeramoeba.</title>
        <authorList>
            <person name="Jerlstrom-Hultqvist J."/>
            <person name="Cepicka I."/>
            <person name="Gallot-Lavallee L."/>
            <person name="Salas-Leiva D."/>
            <person name="Curtis B.A."/>
            <person name="Zahonova K."/>
            <person name="Pipaliya S."/>
            <person name="Dacks J."/>
            <person name="Roger A.J."/>
        </authorList>
    </citation>
    <scope>NUCLEOTIDE SEQUENCE</scope>
    <source>
        <strain evidence="7">Busselton2</strain>
    </source>
</reference>
<dbReference type="PROSITE" id="PS51718">
    <property type="entry name" value="G_DYNAMIN_2"/>
    <property type="match status" value="1"/>
</dbReference>
<dbReference type="Pfam" id="PF02212">
    <property type="entry name" value="GED"/>
    <property type="match status" value="1"/>
</dbReference>
<keyword evidence="3" id="KW-0175">Coiled coil</keyword>
<dbReference type="GO" id="GO:0008017">
    <property type="term" value="F:microtubule binding"/>
    <property type="evidence" value="ECO:0007669"/>
    <property type="project" value="TreeGrafter"/>
</dbReference>
<evidence type="ECO:0000256" key="1">
    <source>
        <dbReference type="ARBA" id="ARBA00022741"/>
    </source>
</evidence>
<evidence type="ECO:0000313" key="8">
    <source>
        <dbReference type="Proteomes" id="UP001146793"/>
    </source>
</evidence>
<dbReference type="GO" id="GO:0003924">
    <property type="term" value="F:GTPase activity"/>
    <property type="evidence" value="ECO:0007669"/>
    <property type="project" value="InterPro"/>
</dbReference>
<dbReference type="GO" id="GO:0005874">
    <property type="term" value="C:microtubule"/>
    <property type="evidence" value="ECO:0007669"/>
    <property type="project" value="TreeGrafter"/>
</dbReference>
<dbReference type="PANTHER" id="PTHR11566">
    <property type="entry name" value="DYNAMIN"/>
    <property type="match status" value="1"/>
</dbReference>
<feature type="domain" description="Dynamin-type G" evidence="6">
    <location>
        <begin position="22"/>
        <end position="289"/>
    </location>
</feature>
<feature type="region of interest" description="Disordered" evidence="4">
    <location>
        <begin position="514"/>
        <end position="533"/>
    </location>
</feature>
<dbReference type="Gene3D" id="3.40.50.300">
    <property type="entry name" value="P-loop containing nucleotide triphosphate hydrolases"/>
    <property type="match status" value="1"/>
</dbReference>
<dbReference type="SMART" id="SM00053">
    <property type="entry name" value="DYNc"/>
    <property type="match status" value="1"/>
</dbReference>